<gene>
    <name evidence="1" type="ORF">GCM10007890_19520</name>
</gene>
<organism evidence="1 2">
    <name type="scientific">Methylobacterium tardum</name>
    <dbReference type="NCBI Taxonomy" id="374432"/>
    <lineage>
        <taxon>Bacteria</taxon>
        <taxon>Pseudomonadati</taxon>
        <taxon>Pseudomonadota</taxon>
        <taxon>Alphaproteobacteria</taxon>
        <taxon>Hyphomicrobiales</taxon>
        <taxon>Methylobacteriaceae</taxon>
        <taxon>Methylobacterium</taxon>
    </lineage>
</organism>
<evidence type="ECO:0000313" key="1">
    <source>
        <dbReference type="EMBL" id="GLS69939.1"/>
    </source>
</evidence>
<evidence type="ECO:0000313" key="2">
    <source>
        <dbReference type="Proteomes" id="UP001157440"/>
    </source>
</evidence>
<dbReference type="EMBL" id="BSPL01000013">
    <property type="protein sequence ID" value="GLS69939.1"/>
    <property type="molecule type" value="Genomic_DNA"/>
</dbReference>
<accession>A0AA37WRD8</accession>
<proteinExistence type="predicted"/>
<name>A0AA37WRD8_9HYPH</name>
<keyword evidence="2" id="KW-1185">Reference proteome</keyword>
<sequence length="71" mass="7806">MPQRERSKMYLVAMRHDGETRIYAVVKGTVAGAFQTVAALCPPGCAPELVGGLSRDTARARKFKPDDVWEV</sequence>
<comment type="caution">
    <text evidence="1">The sequence shown here is derived from an EMBL/GenBank/DDBJ whole genome shotgun (WGS) entry which is preliminary data.</text>
</comment>
<dbReference type="AlphaFoldDB" id="A0AA37WRD8"/>
<dbReference type="Proteomes" id="UP001157440">
    <property type="component" value="Unassembled WGS sequence"/>
</dbReference>
<reference evidence="2" key="1">
    <citation type="journal article" date="2019" name="Int. J. Syst. Evol. Microbiol.">
        <title>The Global Catalogue of Microorganisms (GCM) 10K type strain sequencing project: providing services to taxonomists for standard genome sequencing and annotation.</title>
        <authorList>
            <consortium name="The Broad Institute Genomics Platform"/>
            <consortium name="The Broad Institute Genome Sequencing Center for Infectious Disease"/>
            <person name="Wu L."/>
            <person name="Ma J."/>
        </authorList>
    </citation>
    <scope>NUCLEOTIDE SEQUENCE [LARGE SCALE GENOMIC DNA]</scope>
    <source>
        <strain evidence="2">NBRC 103632</strain>
    </source>
</reference>
<protein>
    <submittedName>
        <fullName evidence="1">Uncharacterized protein</fullName>
    </submittedName>
</protein>